<dbReference type="InterPro" id="IPR052104">
    <property type="entry name" value="Mito_Release_Factor_mL62"/>
</dbReference>
<feature type="region of interest" description="Disordered" evidence="1">
    <location>
        <begin position="208"/>
        <end position="237"/>
    </location>
</feature>
<sequence length="237" mass="25934">MSAISSKLQLILAARSACKYLGTKTTRPLTANKLLSPRSVPFSTSPVVWSSSLPTPPPITRLPDPNSEEGSDKGKAAEISETLQRVRQWLEKFKQLDAGTLREAKGIEMSFSRSSGPGGQNVNKVNTKATVRCALDAPWIPAWAKSSLVKDPHYTASSHSILVTSTTTRSQAQNIDDCLSKLRNIILAASMENLKNATSDEIKKRVQAHVKADKARKRLEKEKRSSVKKGRSGGYDF</sequence>
<gene>
    <name evidence="3" type="ORF">DFP72DRAFT_924337</name>
</gene>
<dbReference type="PANTHER" id="PTHR11075">
    <property type="entry name" value="PEPTIDE CHAIN RELEASE FACTOR"/>
    <property type="match status" value="1"/>
</dbReference>
<dbReference type="Proteomes" id="UP000521943">
    <property type="component" value="Unassembled WGS sequence"/>
</dbReference>
<keyword evidence="4" id="KW-1185">Reference proteome</keyword>
<organism evidence="3 4">
    <name type="scientific">Ephemerocybe angulata</name>
    <dbReference type="NCBI Taxonomy" id="980116"/>
    <lineage>
        <taxon>Eukaryota</taxon>
        <taxon>Fungi</taxon>
        <taxon>Dikarya</taxon>
        <taxon>Basidiomycota</taxon>
        <taxon>Agaricomycotina</taxon>
        <taxon>Agaricomycetes</taxon>
        <taxon>Agaricomycetidae</taxon>
        <taxon>Agaricales</taxon>
        <taxon>Agaricineae</taxon>
        <taxon>Psathyrellaceae</taxon>
        <taxon>Ephemerocybe</taxon>
    </lineage>
</organism>
<dbReference type="GO" id="GO:0005762">
    <property type="term" value="C:mitochondrial large ribosomal subunit"/>
    <property type="evidence" value="ECO:0007669"/>
    <property type="project" value="TreeGrafter"/>
</dbReference>
<dbReference type="GO" id="GO:0004045">
    <property type="term" value="F:peptidyl-tRNA hydrolase activity"/>
    <property type="evidence" value="ECO:0007669"/>
    <property type="project" value="TreeGrafter"/>
</dbReference>
<accession>A0A8H6HGA8</accession>
<protein>
    <recommendedName>
        <fullName evidence="2">Prokaryotic-type class I peptide chain release factors domain-containing protein</fullName>
    </recommendedName>
</protein>
<dbReference type="InterPro" id="IPR000352">
    <property type="entry name" value="Pep_chain_release_fac_I"/>
</dbReference>
<dbReference type="AlphaFoldDB" id="A0A8H6HGA8"/>
<feature type="region of interest" description="Disordered" evidence="1">
    <location>
        <begin position="46"/>
        <end position="76"/>
    </location>
</feature>
<dbReference type="Gene3D" id="3.30.160.20">
    <property type="match status" value="1"/>
</dbReference>
<reference evidence="3 4" key="1">
    <citation type="submission" date="2020-07" db="EMBL/GenBank/DDBJ databases">
        <title>Comparative genomics of pyrophilous fungi reveals a link between fire events and developmental genes.</title>
        <authorList>
            <consortium name="DOE Joint Genome Institute"/>
            <person name="Steindorff A.S."/>
            <person name="Carver A."/>
            <person name="Calhoun S."/>
            <person name="Stillman K."/>
            <person name="Liu H."/>
            <person name="Lipzen A."/>
            <person name="Pangilinan J."/>
            <person name="Labutti K."/>
            <person name="Bruns T.D."/>
            <person name="Grigoriev I.V."/>
        </authorList>
    </citation>
    <scope>NUCLEOTIDE SEQUENCE [LARGE SCALE GENOMIC DNA]</scope>
    <source>
        <strain evidence="3 4">CBS 144469</strain>
    </source>
</reference>
<dbReference type="SUPFAM" id="SSF110916">
    <property type="entry name" value="Peptidyl-tRNA hydrolase domain-like"/>
    <property type="match status" value="1"/>
</dbReference>
<name>A0A8H6HGA8_9AGAR</name>
<feature type="domain" description="Prokaryotic-type class I peptide chain release factors" evidence="2">
    <location>
        <begin position="105"/>
        <end position="231"/>
    </location>
</feature>
<dbReference type="Pfam" id="PF00472">
    <property type="entry name" value="RF-1"/>
    <property type="match status" value="1"/>
</dbReference>
<dbReference type="PANTHER" id="PTHR11075:SF54">
    <property type="entry name" value="LARGE RIBOSOMAL SUBUNIT PROTEIN ML62"/>
    <property type="match status" value="1"/>
</dbReference>
<dbReference type="OrthoDB" id="270639at2759"/>
<dbReference type="GO" id="GO:0070126">
    <property type="term" value="P:mitochondrial translational termination"/>
    <property type="evidence" value="ECO:0007669"/>
    <property type="project" value="TreeGrafter"/>
</dbReference>
<evidence type="ECO:0000313" key="4">
    <source>
        <dbReference type="Proteomes" id="UP000521943"/>
    </source>
</evidence>
<evidence type="ECO:0000313" key="3">
    <source>
        <dbReference type="EMBL" id="KAF6745732.1"/>
    </source>
</evidence>
<evidence type="ECO:0000259" key="2">
    <source>
        <dbReference type="Pfam" id="PF00472"/>
    </source>
</evidence>
<comment type="caution">
    <text evidence="3">The sequence shown here is derived from an EMBL/GenBank/DDBJ whole genome shotgun (WGS) entry which is preliminary data.</text>
</comment>
<evidence type="ECO:0000256" key="1">
    <source>
        <dbReference type="SAM" id="MobiDB-lite"/>
    </source>
</evidence>
<dbReference type="GO" id="GO:0016150">
    <property type="term" value="F:translation release factor activity, codon nonspecific"/>
    <property type="evidence" value="ECO:0007669"/>
    <property type="project" value="TreeGrafter"/>
</dbReference>
<proteinExistence type="predicted"/>
<dbReference type="EMBL" id="JACGCI010000100">
    <property type="protein sequence ID" value="KAF6745732.1"/>
    <property type="molecule type" value="Genomic_DNA"/>
</dbReference>